<proteinExistence type="inferred from homology"/>
<dbReference type="SUPFAM" id="SSF52540">
    <property type="entry name" value="P-loop containing nucleoside triphosphate hydrolases"/>
    <property type="match status" value="2"/>
</dbReference>
<dbReference type="EMBL" id="CAXDID020000076">
    <property type="protein sequence ID" value="CAL6016325.1"/>
    <property type="molecule type" value="Genomic_DNA"/>
</dbReference>
<dbReference type="PROSITE" id="PS00870">
    <property type="entry name" value="CLPAB_1"/>
    <property type="match status" value="1"/>
</dbReference>
<dbReference type="Pfam" id="PF17871">
    <property type="entry name" value="AAA_lid_9"/>
    <property type="match status" value="1"/>
</dbReference>
<dbReference type="Gene3D" id="1.10.1780.10">
    <property type="entry name" value="Clp, N-terminal domain"/>
    <property type="match status" value="1"/>
</dbReference>
<dbReference type="CDD" id="cd19499">
    <property type="entry name" value="RecA-like_ClpB_Hsp104-like"/>
    <property type="match status" value="1"/>
</dbReference>
<protein>
    <submittedName>
        <fullName evidence="10">ClpB protein</fullName>
    </submittedName>
    <submittedName>
        <fullName evidence="11">ClpB_protein</fullName>
    </submittedName>
</protein>
<dbReference type="InterPro" id="IPR004176">
    <property type="entry name" value="Clp_R_N"/>
</dbReference>
<keyword evidence="5 7" id="KW-0143">Chaperone</keyword>
<dbReference type="Gene3D" id="3.40.50.300">
    <property type="entry name" value="P-loop containing nucleotide triphosphate hydrolases"/>
    <property type="match status" value="3"/>
</dbReference>
<sequence>MENYTRQVVSMLQYALKISREKQQTVISSAHLAYAAFKESSGLAANLLKKCNGDIDKVRNNLMAKIQKYPACTPVPDHPSPTSSYTSVMTRAERFMEERKDKFLSMPHILNALCEDMEFSDCLSTANCPIYSFRQALTTTLNKQMNSEDAEQSLESLKTYCVELVSKAEEGKLDPCIGRDSEIRRLTEILCRRTKNNPVLTGPAGVGKTQIVEGLAMRILRGDVPNSLLNTKIFSLDLGSMIAGAKYRGEFEERLKAVIDEVKASEGTYILFVDELHTLMGAGSAEGTADAANLLKPALSRGEIKCIGATTTAEYRKFITKDRAFERRFAEIQVDEPDFDDTISILRGVSERYQSHHQLQITDGALIAAARLAERYIRASGRRNPDAALDLLDEACAAVRVALDSQPEILDKLQRKKTRLEIELASLKDMNDPQQQSRQKEIQAEMTELNKEMEPVQAQYQQERSQTDKLANLKEKLRNAKERLETLEIRREVEKAADLKFGVIPELTEQIKALEQSCQARTNNQKQNSLVKAVVTEEEIAIVVSKWTGIPVAKLTQSDRQKIVNLSKTIQERVIGQKEAVDTVCNAIMRSKANLQRRQQPLGSFLFLGSSGSGKTHLAKQIACELFDTEQALIRIDMSEYTEQHSVSRLIGAPPGYVGYDQAGQLTEQVVKKRYAVILFDEIEKAHPKILNILLQVMDDGRLTDGQGNTVDFTNTVIMLTSNLGSKQLVDAQETGTFLKAKKDVMQLVKAHFPPELINRFDDIVVFEPLSVDALRSIFQLLLKDLSNRVLEETQLKLVIDKSIVDIAVQDCDVMYGARPLRRFIERELTTIIARLVLSGEKKIVTDQFVAESTKDSITVKRV</sequence>
<dbReference type="PROSITE" id="PS51903">
    <property type="entry name" value="CLP_R"/>
    <property type="match status" value="1"/>
</dbReference>
<dbReference type="InterPro" id="IPR019489">
    <property type="entry name" value="Clp_ATPase_C"/>
</dbReference>
<dbReference type="CDD" id="cd00009">
    <property type="entry name" value="AAA"/>
    <property type="match status" value="1"/>
</dbReference>
<evidence type="ECO:0000313" key="12">
    <source>
        <dbReference type="Proteomes" id="UP001642409"/>
    </source>
</evidence>
<dbReference type="InterPro" id="IPR018368">
    <property type="entry name" value="ClpA/B_CS1"/>
</dbReference>
<dbReference type="AlphaFoldDB" id="A0AA86QG25"/>
<keyword evidence="8" id="KW-0175">Coiled coil</keyword>
<dbReference type="FunFam" id="3.40.50.300:FF:000025">
    <property type="entry name" value="ATP-dependent Clp protease subunit"/>
    <property type="match status" value="1"/>
</dbReference>
<evidence type="ECO:0000256" key="6">
    <source>
        <dbReference type="PROSITE-ProRule" id="PRU01251"/>
    </source>
</evidence>
<name>A0AA86QG25_9EUKA</name>
<evidence type="ECO:0000313" key="10">
    <source>
        <dbReference type="EMBL" id="CAI9958694.1"/>
    </source>
</evidence>
<dbReference type="FunFam" id="3.40.50.300:FF:000120">
    <property type="entry name" value="ATP-dependent chaperone ClpB"/>
    <property type="match status" value="1"/>
</dbReference>
<comment type="similarity">
    <text evidence="1 7">Belongs to the ClpA/ClpB family.</text>
</comment>
<keyword evidence="3 7" id="KW-0547">Nucleotide-binding</keyword>
<dbReference type="GO" id="GO:0034605">
    <property type="term" value="P:cellular response to heat"/>
    <property type="evidence" value="ECO:0007669"/>
    <property type="project" value="TreeGrafter"/>
</dbReference>
<keyword evidence="4 7" id="KW-0067">ATP-binding</keyword>
<dbReference type="InterPro" id="IPR028299">
    <property type="entry name" value="ClpA/B_CS2"/>
</dbReference>
<dbReference type="SMART" id="SM00382">
    <property type="entry name" value="AAA"/>
    <property type="match status" value="2"/>
</dbReference>
<dbReference type="PANTHER" id="PTHR11638">
    <property type="entry name" value="ATP-DEPENDENT CLP PROTEASE"/>
    <property type="match status" value="1"/>
</dbReference>
<dbReference type="InterPro" id="IPR050130">
    <property type="entry name" value="ClpA_ClpB"/>
</dbReference>
<dbReference type="InterPro" id="IPR003593">
    <property type="entry name" value="AAA+_ATPase"/>
</dbReference>
<dbReference type="GO" id="GO:0005737">
    <property type="term" value="C:cytoplasm"/>
    <property type="evidence" value="ECO:0007669"/>
    <property type="project" value="TreeGrafter"/>
</dbReference>
<reference evidence="10" key="1">
    <citation type="submission" date="2023-06" db="EMBL/GenBank/DDBJ databases">
        <authorList>
            <person name="Kurt Z."/>
        </authorList>
    </citation>
    <scope>NUCLEOTIDE SEQUENCE</scope>
</reference>
<dbReference type="PROSITE" id="PS00871">
    <property type="entry name" value="CLPAB_2"/>
    <property type="match status" value="1"/>
</dbReference>
<evidence type="ECO:0000256" key="7">
    <source>
        <dbReference type="RuleBase" id="RU004432"/>
    </source>
</evidence>
<keyword evidence="2 6" id="KW-0677">Repeat</keyword>
<dbReference type="InterPro" id="IPR036628">
    <property type="entry name" value="Clp_N_dom_sf"/>
</dbReference>
<gene>
    <name evidence="11" type="ORF">HINF_LOCUS25451</name>
    <name evidence="10" type="ORF">HINF_LOCUS46339</name>
</gene>
<evidence type="ECO:0000259" key="9">
    <source>
        <dbReference type="PROSITE" id="PS51903"/>
    </source>
</evidence>
<evidence type="ECO:0000256" key="1">
    <source>
        <dbReference type="ARBA" id="ARBA00008675"/>
    </source>
</evidence>
<dbReference type="InterPro" id="IPR003959">
    <property type="entry name" value="ATPase_AAA_core"/>
</dbReference>
<dbReference type="FunFam" id="3.40.50.300:FF:000010">
    <property type="entry name" value="Chaperone clpB 1, putative"/>
    <property type="match status" value="1"/>
</dbReference>
<dbReference type="Pfam" id="PF00004">
    <property type="entry name" value="AAA"/>
    <property type="match status" value="1"/>
</dbReference>
<evidence type="ECO:0000313" key="11">
    <source>
        <dbReference type="EMBL" id="CAL6016325.1"/>
    </source>
</evidence>
<dbReference type="PANTHER" id="PTHR11638:SF18">
    <property type="entry name" value="HEAT SHOCK PROTEIN 104"/>
    <property type="match status" value="1"/>
</dbReference>
<dbReference type="InterPro" id="IPR001270">
    <property type="entry name" value="ClpA/B"/>
</dbReference>
<dbReference type="Pfam" id="PF07724">
    <property type="entry name" value="AAA_2"/>
    <property type="match status" value="1"/>
</dbReference>
<feature type="coiled-coil region" evidence="8">
    <location>
        <begin position="410"/>
        <end position="497"/>
    </location>
</feature>
<evidence type="ECO:0000256" key="4">
    <source>
        <dbReference type="ARBA" id="ARBA00022840"/>
    </source>
</evidence>
<organism evidence="10">
    <name type="scientific">Hexamita inflata</name>
    <dbReference type="NCBI Taxonomy" id="28002"/>
    <lineage>
        <taxon>Eukaryota</taxon>
        <taxon>Metamonada</taxon>
        <taxon>Diplomonadida</taxon>
        <taxon>Hexamitidae</taxon>
        <taxon>Hexamitinae</taxon>
        <taxon>Hexamita</taxon>
    </lineage>
</organism>
<evidence type="ECO:0000256" key="2">
    <source>
        <dbReference type="ARBA" id="ARBA00022737"/>
    </source>
</evidence>
<dbReference type="Gene3D" id="1.10.8.60">
    <property type="match status" value="1"/>
</dbReference>
<dbReference type="InterPro" id="IPR027417">
    <property type="entry name" value="P-loop_NTPase"/>
</dbReference>
<dbReference type="GO" id="GO:0016887">
    <property type="term" value="F:ATP hydrolysis activity"/>
    <property type="evidence" value="ECO:0007669"/>
    <property type="project" value="InterPro"/>
</dbReference>
<accession>A0AA86QG25</accession>
<dbReference type="PRINTS" id="PR00300">
    <property type="entry name" value="CLPPROTEASEA"/>
</dbReference>
<dbReference type="Pfam" id="PF10431">
    <property type="entry name" value="ClpB_D2-small"/>
    <property type="match status" value="1"/>
</dbReference>
<dbReference type="InterPro" id="IPR041546">
    <property type="entry name" value="ClpA/ClpB_AAA_lid"/>
</dbReference>
<dbReference type="GO" id="GO:0005524">
    <property type="term" value="F:ATP binding"/>
    <property type="evidence" value="ECO:0007669"/>
    <property type="project" value="UniProtKB-KW"/>
</dbReference>
<comment type="caution">
    <text evidence="10">The sequence shown here is derived from an EMBL/GenBank/DDBJ whole genome shotgun (WGS) entry which is preliminary data.</text>
</comment>
<feature type="domain" description="Clp R" evidence="9">
    <location>
        <begin position="1"/>
        <end position="144"/>
    </location>
</feature>
<evidence type="ECO:0000256" key="3">
    <source>
        <dbReference type="ARBA" id="ARBA00022741"/>
    </source>
</evidence>
<dbReference type="SUPFAM" id="SSF81923">
    <property type="entry name" value="Double Clp-N motif"/>
    <property type="match status" value="1"/>
</dbReference>
<reference evidence="11 12" key="2">
    <citation type="submission" date="2024-07" db="EMBL/GenBank/DDBJ databases">
        <authorList>
            <person name="Akdeniz Z."/>
        </authorList>
    </citation>
    <scope>NUCLEOTIDE SEQUENCE [LARGE SCALE GENOMIC DNA]</scope>
</reference>
<dbReference type="EMBL" id="CATOUU010000909">
    <property type="protein sequence ID" value="CAI9958694.1"/>
    <property type="molecule type" value="Genomic_DNA"/>
</dbReference>
<dbReference type="Proteomes" id="UP001642409">
    <property type="component" value="Unassembled WGS sequence"/>
</dbReference>
<dbReference type="SMART" id="SM01086">
    <property type="entry name" value="ClpB_D2-small"/>
    <property type="match status" value="1"/>
</dbReference>
<evidence type="ECO:0000256" key="8">
    <source>
        <dbReference type="SAM" id="Coils"/>
    </source>
</evidence>
<evidence type="ECO:0000256" key="5">
    <source>
        <dbReference type="ARBA" id="ARBA00023186"/>
    </source>
</evidence>
<keyword evidence="12" id="KW-1185">Reference proteome</keyword>
<dbReference type="Pfam" id="PF02861">
    <property type="entry name" value="Clp_N"/>
    <property type="match status" value="1"/>
</dbReference>